<comment type="pathway">
    <text evidence="5">Cofactor biosynthesis; coenzyme A biosynthesis; CoA from (R)-pantothenate: step 5/5.</text>
</comment>
<dbReference type="CDD" id="cd02022">
    <property type="entry name" value="DPCK"/>
    <property type="match status" value="1"/>
</dbReference>
<accession>A0A1T1HEY7</accession>
<dbReference type="EC" id="2.7.1.24" evidence="5 6"/>
<evidence type="ECO:0000313" key="7">
    <source>
        <dbReference type="EMBL" id="OOV88414.1"/>
    </source>
</evidence>
<dbReference type="HAMAP" id="MF_00376">
    <property type="entry name" value="Dephospho_CoA_kinase"/>
    <property type="match status" value="1"/>
</dbReference>
<dbReference type="UniPathway" id="UPA00241">
    <property type="reaction ID" value="UER00356"/>
</dbReference>
<organism evidence="7 8">
    <name type="scientific">Oceanospirillum linum</name>
    <dbReference type="NCBI Taxonomy" id="966"/>
    <lineage>
        <taxon>Bacteria</taxon>
        <taxon>Pseudomonadati</taxon>
        <taxon>Pseudomonadota</taxon>
        <taxon>Gammaproteobacteria</taxon>
        <taxon>Oceanospirillales</taxon>
        <taxon>Oceanospirillaceae</taxon>
        <taxon>Oceanospirillum</taxon>
    </lineage>
</organism>
<keyword evidence="5" id="KW-0808">Transferase</keyword>
<feature type="binding site" evidence="5">
    <location>
        <begin position="15"/>
        <end position="20"/>
    </location>
    <ligand>
        <name>ATP</name>
        <dbReference type="ChEBI" id="CHEBI:30616"/>
    </ligand>
</feature>
<evidence type="ECO:0000256" key="1">
    <source>
        <dbReference type="ARBA" id="ARBA00009018"/>
    </source>
</evidence>
<dbReference type="SUPFAM" id="SSF52540">
    <property type="entry name" value="P-loop containing nucleoside triphosphate hydrolases"/>
    <property type="match status" value="1"/>
</dbReference>
<dbReference type="GO" id="GO:0005737">
    <property type="term" value="C:cytoplasm"/>
    <property type="evidence" value="ECO:0007669"/>
    <property type="project" value="UniProtKB-SubCell"/>
</dbReference>
<dbReference type="PANTHER" id="PTHR10695">
    <property type="entry name" value="DEPHOSPHO-COA KINASE-RELATED"/>
    <property type="match status" value="1"/>
</dbReference>
<dbReference type="Proteomes" id="UP000190064">
    <property type="component" value="Unassembled WGS sequence"/>
</dbReference>
<evidence type="ECO:0000256" key="6">
    <source>
        <dbReference type="NCBIfam" id="TIGR00152"/>
    </source>
</evidence>
<reference evidence="7" key="1">
    <citation type="submission" date="2017-02" db="EMBL/GenBank/DDBJ databases">
        <title>Draft Genome Sequence of the Salt Water Bacterium Oceanospirillum linum ATCC 11336.</title>
        <authorList>
            <person name="Trachtenberg A.M."/>
            <person name="Carney J.G."/>
            <person name="Linnane J.D."/>
            <person name="Rheaume B.A."/>
            <person name="Pitts N.L."/>
            <person name="Mykles D.L."/>
            <person name="Maclea K.S."/>
        </authorList>
    </citation>
    <scope>NUCLEOTIDE SEQUENCE [LARGE SCALE GENOMIC DNA]</scope>
    <source>
        <strain evidence="7">ATCC 11336</strain>
    </source>
</reference>
<dbReference type="InterPro" id="IPR027417">
    <property type="entry name" value="P-loop_NTPase"/>
</dbReference>
<dbReference type="Pfam" id="PF01121">
    <property type="entry name" value="CoaE"/>
    <property type="match status" value="1"/>
</dbReference>
<keyword evidence="4 5" id="KW-0173">Coenzyme A biosynthesis</keyword>
<dbReference type="PROSITE" id="PS51219">
    <property type="entry name" value="DPCK"/>
    <property type="match status" value="1"/>
</dbReference>
<keyword evidence="5" id="KW-0963">Cytoplasm</keyword>
<keyword evidence="5 7" id="KW-0418">Kinase</keyword>
<dbReference type="GO" id="GO:0005524">
    <property type="term" value="F:ATP binding"/>
    <property type="evidence" value="ECO:0007669"/>
    <property type="project" value="UniProtKB-UniRule"/>
</dbReference>
<dbReference type="PANTHER" id="PTHR10695:SF46">
    <property type="entry name" value="BIFUNCTIONAL COENZYME A SYNTHASE-RELATED"/>
    <property type="match status" value="1"/>
</dbReference>
<keyword evidence="3 5" id="KW-0067">ATP-binding</keyword>
<dbReference type="EMBL" id="MTSD02000001">
    <property type="protein sequence ID" value="OOV88414.1"/>
    <property type="molecule type" value="Genomic_DNA"/>
</dbReference>
<dbReference type="NCBIfam" id="TIGR00152">
    <property type="entry name" value="dephospho-CoA kinase"/>
    <property type="match status" value="1"/>
</dbReference>
<dbReference type="Gene3D" id="3.40.50.300">
    <property type="entry name" value="P-loop containing nucleotide triphosphate hydrolases"/>
    <property type="match status" value="1"/>
</dbReference>
<comment type="caution">
    <text evidence="7">The sequence shown here is derived from an EMBL/GenBank/DDBJ whole genome shotgun (WGS) entry which is preliminary data.</text>
</comment>
<evidence type="ECO:0000313" key="8">
    <source>
        <dbReference type="Proteomes" id="UP000190064"/>
    </source>
</evidence>
<evidence type="ECO:0000256" key="4">
    <source>
        <dbReference type="ARBA" id="ARBA00022993"/>
    </source>
</evidence>
<sequence length="208" mass="23345">MNTTRLVIGLTGGIGSGKTAASDYFATLNICIVDADIEARAVVKAGTDTLAKISEHFGPGSLNPDGSLNRSWLRDRIFQHPEERRWLESVTHPAIRQRIIDKLADSDSPYSILVSPLLFESGQNQLTDRVLLIDVPEALQIERTMMRDQSNSEGVKAILKAQMTRDERRKKADDIIVNNRDLTYLQSECLKAHHHYLKLAEQHTKTQA</sequence>
<dbReference type="AlphaFoldDB" id="A0A1T1HEY7"/>
<name>A0A1T1HEY7_OCELI</name>
<evidence type="ECO:0000256" key="5">
    <source>
        <dbReference type="HAMAP-Rule" id="MF_00376"/>
    </source>
</evidence>
<comment type="function">
    <text evidence="5">Catalyzes the phosphorylation of the 3'-hydroxyl group of dephosphocoenzyme A to form coenzyme A.</text>
</comment>
<dbReference type="STRING" id="966.BTA35_0202575"/>
<evidence type="ECO:0000256" key="2">
    <source>
        <dbReference type="ARBA" id="ARBA00022741"/>
    </source>
</evidence>
<comment type="similarity">
    <text evidence="1 5">Belongs to the CoaE family.</text>
</comment>
<proteinExistence type="inferred from homology"/>
<keyword evidence="8" id="KW-1185">Reference proteome</keyword>
<dbReference type="InterPro" id="IPR001977">
    <property type="entry name" value="Depp_CoAkinase"/>
</dbReference>
<gene>
    <name evidence="5" type="primary">coaE</name>
    <name evidence="7" type="ORF">BTA35_0202575</name>
</gene>
<comment type="catalytic activity">
    <reaction evidence="5">
        <text>3'-dephospho-CoA + ATP = ADP + CoA + H(+)</text>
        <dbReference type="Rhea" id="RHEA:18245"/>
        <dbReference type="ChEBI" id="CHEBI:15378"/>
        <dbReference type="ChEBI" id="CHEBI:30616"/>
        <dbReference type="ChEBI" id="CHEBI:57287"/>
        <dbReference type="ChEBI" id="CHEBI:57328"/>
        <dbReference type="ChEBI" id="CHEBI:456216"/>
        <dbReference type="EC" id="2.7.1.24"/>
    </reaction>
</comment>
<comment type="subcellular location">
    <subcellularLocation>
        <location evidence="5">Cytoplasm</location>
    </subcellularLocation>
</comment>
<protein>
    <recommendedName>
        <fullName evidence="5 6">Dephospho-CoA kinase</fullName>
        <ecNumber evidence="5 6">2.7.1.24</ecNumber>
    </recommendedName>
    <alternativeName>
        <fullName evidence="5">Dephosphocoenzyme A kinase</fullName>
    </alternativeName>
</protein>
<dbReference type="GO" id="GO:0004140">
    <property type="term" value="F:dephospho-CoA kinase activity"/>
    <property type="evidence" value="ECO:0007669"/>
    <property type="project" value="UniProtKB-UniRule"/>
</dbReference>
<keyword evidence="2 5" id="KW-0547">Nucleotide-binding</keyword>
<dbReference type="GO" id="GO:0015937">
    <property type="term" value="P:coenzyme A biosynthetic process"/>
    <property type="evidence" value="ECO:0007669"/>
    <property type="project" value="UniProtKB-UniRule"/>
</dbReference>
<dbReference type="RefSeq" id="WP_077242849.1">
    <property type="nucleotide sequence ID" value="NZ_FXTS01000001.1"/>
</dbReference>
<evidence type="ECO:0000256" key="3">
    <source>
        <dbReference type="ARBA" id="ARBA00022840"/>
    </source>
</evidence>